<protein>
    <submittedName>
        <fullName evidence="2">Uncharacterized protein</fullName>
    </submittedName>
</protein>
<feature type="region of interest" description="Disordered" evidence="1">
    <location>
        <begin position="62"/>
        <end position="82"/>
    </location>
</feature>
<evidence type="ECO:0000313" key="3">
    <source>
        <dbReference type="Proteomes" id="UP000031036"/>
    </source>
</evidence>
<comment type="caution">
    <text evidence="2">The sequence shown here is derived from an EMBL/GenBank/DDBJ whole genome shotgun (WGS) entry which is preliminary data.</text>
</comment>
<sequence length="152" mass="16936">ANPSIAMYYRAQQEQSGTPSTLTNGSEASGCSRGSLSVSQNFISTVNTSLVSAMNNMLNNKKSSIHGHQDIPTAGKSQGESSNLRDAFLPETKDRRLFLLNLLSNRFQLQGNVTTRAIFHVVRRRLLCGKCRSIMTSEYRSIYDLWFISNII</sequence>
<dbReference type="Proteomes" id="UP000031036">
    <property type="component" value="Unassembled WGS sequence"/>
</dbReference>
<evidence type="ECO:0000256" key="1">
    <source>
        <dbReference type="SAM" id="MobiDB-lite"/>
    </source>
</evidence>
<gene>
    <name evidence="2" type="ORF">Tcan_07454</name>
</gene>
<dbReference type="EMBL" id="JPKZ01001618">
    <property type="protein sequence ID" value="KHN80944.1"/>
    <property type="molecule type" value="Genomic_DNA"/>
</dbReference>
<reference evidence="2 3" key="1">
    <citation type="submission" date="2014-11" db="EMBL/GenBank/DDBJ databases">
        <title>Genetic blueprint of the zoonotic pathogen Toxocara canis.</title>
        <authorList>
            <person name="Zhu X.-Q."/>
            <person name="Korhonen P.K."/>
            <person name="Cai H."/>
            <person name="Young N.D."/>
            <person name="Nejsum P."/>
            <person name="von Samson-Himmelstjerna G."/>
            <person name="Boag P.R."/>
            <person name="Tan P."/>
            <person name="Li Q."/>
            <person name="Min J."/>
            <person name="Yang Y."/>
            <person name="Wang X."/>
            <person name="Fang X."/>
            <person name="Hall R.S."/>
            <person name="Hofmann A."/>
            <person name="Sternberg P.W."/>
            <person name="Jex A.R."/>
            <person name="Gasser R.B."/>
        </authorList>
    </citation>
    <scope>NUCLEOTIDE SEQUENCE [LARGE SCALE GENOMIC DNA]</scope>
    <source>
        <strain evidence="2">PN_DK_2014</strain>
    </source>
</reference>
<evidence type="ECO:0000313" key="2">
    <source>
        <dbReference type="EMBL" id="KHN80944.1"/>
    </source>
</evidence>
<keyword evidence="3" id="KW-1185">Reference proteome</keyword>
<accession>A0A0B2VHQ5</accession>
<organism evidence="2 3">
    <name type="scientific">Toxocara canis</name>
    <name type="common">Canine roundworm</name>
    <dbReference type="NCBI Taxonomy" id="6265"/>
    <lineage>
        <taxon>Eukaryota</taxon>
        <taxon>Metazoa</taxon>
        <taxon>Ecdysozoa</taxon>
        <taxon>Nematoda</taxon>
        <taxon>Chromadorea</taxon>
        <taxon>Rhabditida</taxon>
        <taxon>Spirurina</taxon>
        <taxon>Ascaridomorpha</taxon>
        <taxon>Ascaridoidea</taxon>
        <taxon>Toxocaridae</taxon>
        <taxon>Toxocara</taxon>
    </lineage>
</organism>
<feature type="non-terminal residue" evidence="2">
    <location>
        <position position="1"/>
    </location>
</feature>
<name>A0A0B2VHQ5_TOXCA</name>
<dbReference type="AlphaFoldDB" id="A0A0B2VHQ5"/>
<proteinExistence type="predicted"/>